<organism evidence="2 3">
    <name type="scientific">Candidatus Methylospira mobilis</name>
    <dbReference type="NCBI Taxonomy" id="1808979"/>
    <lineage>
        <taxon>Bacteria</taxon>
        <taxon>Pseudomonadati</taxon>
        <taxon>Pseudomonadota</taxon>
        <taxon>Gammaproteobacteria</taxon>
        <taxon>Methylococcales</taxon>
        <taxon>Methylococcaceae</taxon>
        <taxon>Candidatus Methylospira</taxon>
    </lineage>
</organism>
<gene>
    <name evidence="2" type="ORF">F6R98_07950</name>
</gene>
<name>A0A5Q0BK71_9GAMM</name>
<dbReference type="InParanoid" id="A0A5Q0BK71"/>
<sequence>MHIIRLSLQNFKRFTDLTIQNIPSQAKLVLLIGANGSGKSCVFDAFNWIAPGNASRWHGQQESAYFKKEEASDTGVMIESSSNETFERSDNTLSQNAAGKFYGRSSLRIVPHLKPANHPGDAIENDQDAPRFYIEQDERFFIDVQQFTANINKAARAPLFKANSLLNQTELLEQIHQIQAQYIAPLNASLARIFGETEQTSIRLENYEDAEPGQPIKLNFRKGGYSINFDLLSHGEKQVVILLLNFAVRKNQLRDKILYIDEMDAHMNTRLQFDLLQEIVEHWIPDDSQLWTASHALGFIDYARKSAHAAIIDFDSLDFDEAQTIEPVEKINPQLYEIAVSSELLGELANNRQLIFVENNDINYYKPALATTRRLLLPARDKTTAYFTAQALAQYCLIDRDYLSDDERNELLSTYSWLRLLNYYSVENYLYHPENVSELTACHDKAFDRFAYETAWRTAKNRDKAKLLNKLDGIRKGYPFFKEPGNEKLRKTYEGWQSHQKVADMLDSDDFETFFKVYPAKDHGGDARGLAGFGKDKLASTQWFQQQIRALIEPEN</sequence>
<evidence type="ECO:0000313" key="2">
    <source>
        <dbReference type="EMBL" id="QFY42558.1"/>
    </source>
</evidence>
<dbReference type="RefSeq" id="WP_153248554.1">
    <property type="nucleotide sequence ID" value="NZ_CP044205.1"/>
</dbReference>
<dbReference type="OrthoDB" id="104167at2"/>
<dbReference type="GO" id="GO:0000731">
    <property type="term" value="P:DNA synthesis involved in DNA repair"/>
    <property type="evidence" value="ECO:0007669"/>
    <property type="project" value="TreeGrafter"/>
</dbReference>
<dbReference type="PANTHER" id="PTHR32182">
    <property type="entry name" value="DNA REPLICATION AND REPAIR PROTEIN RECF"/>
    <property type="match status" value="1"/>
</dbReference>
<dbReference type="KEGG" id="mmob:F6R98_07950"/>
<feature type="domain" description="RecF/RecN/SMC N-terminal" evidence="1">
    <location>
        <begin position="3"/>
        <end position="281"/>
    </location>
</feature>
<keyword evidence="2" id="KW-0547">Nucleotide-binding</keyword>
<dbReference type="PANTHER" id="PTHR32182:SF22">
    <property type="entry name" value="ATP-DEPENDENT ENDONUCLEASE, OLD FAMILY-RELATED"/>
    <property type="match status" value="1"/>
</dbReference>
<dbReference type="Pfam" id="PF02463">
    <property type="entry name" value="SMC_N"/>
    <property type="match status" value="1"/>
</dbReference>
<dbReference type="AlphaFoldDB" id="A0A5Q0BK71"/>
<evidence type="ECO:0000259" key="1">
    <source>
        <dbReference type="Pfam" id="PF02463"/>
    </source>
</evidence>
<evidence type="ECO:0000313" key="3">
    <source>
        <dbReference type="Proteomes" id="UP000325755"/>
    </source>
</evidence>
<dbReference type="InterPro" id="IPR003395">
    <property type="entry name" value="RecF/RecN/SMC_N"/>
</dbReference>
<dbReference type="GO" id="GO:0005524">
    <property type="term" value="F:ATP binding"/>
    <property type="evidence" value="ECO:0007669"/>
    <property type="project" value="UniProtKB-KW"/>
</dbReference>
<keyword evidence="3" id="KW-1185">Reference proteome</keyword>
<dbReference type="InterPro" id="IPR027417">
    <property type="entry name" value="P-loop_NTPase"/>
</dbReference>
<keyword evidence="2" id="KW-0067">ATP-binding</keyword>
<dbReference type="GO" id="GO:0006302">
    <property type="term" value="P:double-strand break repair"/>
    <property type="evidence" value="ECO:0007669"/>
    <property type="project" value="TreeGrafter"/>
</dbReference>
<dbReference type="EMBL" id="CP044205">
    <property type="protein sequence ID" value="QFY42558.1"/>
    <property type="molecule type" value="Genomic_DNA"/>
</dbReference>
<protein>
    <submittedName>
        <fullName evidence="2">ATP-binding protein</fullName>
    </submittedName>
</protein>
<accession>A0A5Q0BK71</accession>
<reference evidence="2 3" key="1">
    <citation type="submission" date="2019-09" db="EMBL/GenBank/DDBJ databases">
        <title>Ecophysiology of the spiral-shaped methanotroph Methylospira mobilis as revealed by the complete genome sequence.</title>
        <authorList>
            <person name="Oshkin I.Y."/>
            <person name="Dedysh S.N."/>
            <person name="Miroshnikov K."/>
            <person name="Danilova O.V."/>
            <person name="Hakobyan A."/>
            <person name="Liesack W."/>
        </authorList>
    </citation>
    <scope>NUCLEOTIDE SEQUENCE [LARGE SCALE GENOMIC DNA]</scope>
    <source>
        <strain evidence="2 3">Shm1</strain>
    </source>
</reference>
<proteinExistence type="predicted"/>
<dbReference type="Gene3D" id="3.40.50.300">
    <property type="entry name" value="P-loop containing nucleotide triphosphate hydrolases"/>
    <property type="match status" value="1"/>
</dbReference>
<dbReference type="Proteomes" id="UP000325755">
    <property type="component" value="Chromosome"/>
</dbReference>
<dbReference type="SUPFAM" id="SSF52540">
    <property type="entry name" value="P-loop containing nucleoside triphosphate hydrolases"/>
    <property type="match status" value="1"/>
</dbReference>